<dbReference type="RefSeq" id="WP_184465191.1">
    <property type="nucleotide sequence ID" value="NZ_JACHHW010000018.1"/>
</dbReference>
<organism evidence="1 2">
    <name type="scientific">Zhongshania antarctica</name>
    <dbReference type="NCBI Taxonomy" id="641702"/>
    <lineage>
        <taxon>Bacteria</taxon>
        <taxon>Pseudomonadati</taxon>
        <taxon>Pseudomonadota</taxon>
        <taxon>Gammaproteobacteria</taxon>
        <taxon>Cellvibrionales</taxon>
        <taxon>Spongiibacteraceae</taxon>
        <taxon>Zhongshania</taxon>
    </lineage>
</organism>
<dbReference type="EMBL" id="JACHHW010000018">
    <property type="protein sequence ID" value="MBB5189256.1"/>
    <property type="molecule type" value="Genomic_DNA"/>
</dbReference>
<accession>A0A840R9W8</accession>
<sequence>MGVLLISLFFVVPVLVWIDKNTPQERRFNTRMKNLTDQQNQVKIETGVQDVEYGTWEPEETSVGAQTNLVGLEYHYGTKLV</sequence>
<name>A0A840R9W8_9GAMM</name>
<comment type="caution">
    <text evidence="1">The sequence shown here is derived from an EMBL/GenBank/DDBJ whole genome shotgun (WGS) entry which is preliminary data.</text>
</comment>
<protein>
    <submittedName>
        <fullName evidence="1">Uncharacterized protein</fullName>
    </submittedName>
</protein>
<gene>
    <name evidence="1" type="ORF">HNQ57_003559</name>
</gene>
<reference evidence="1 2" key="1">
    <citation type="submission" date="2020-08" db="EMBL/GenBank/DDBJ databases">
        <title>Genomic Encyclopedia of Type Strains, Phase IV (KMG-IV): sequencing the most valuable type-strain genomes for metagenomic binning, comparative biology and taxonomic classification.</title>
        <authorList>
            <person name="Goeker M."/>
        </authorList>
    </citation>
    <scope>NUCLEOTIDE SEQUENCE [LARGE SCALE GENOMIC DNA]</scope>
    <source>
        <strain evidence="1 2">DSM 25701</strain>
    </source>
</reference>
<dbReference type="AlphaFoldDB" id="A0A840R9W8"/>
<keyword evidence="2" id="KW-1185">Reference proteome</keyword>
<evidence type="ECO:0000313" key="2">
    <source>
        <dbReference type="Proteomes" id="UP000536640"/>
    </source>
</evidence>
<dbReference type="Proteomes" id="UP000536640">
    <property type="component" value="Unassembled WGS sequence"/>
</dbReference>
<evidence type="ECO:0000313" key="1">
    <source>
        <dbReference type="EMBL" id="MBB5189256.1"/>
    </source>
</evidence>
<proteinExistence type="predicted"/>